<sequence length="104" mass="11989">MVIYHNGQLHRSNPSKPGKDSHKDVPNNLMMQKIMEKLKEADRDKDGCYNKDELKHALRELGAFFPGWRANRALEKFDANNDGQISGQEIDDLIEYLRSRGFGK</sequence>
<dbReference type="Gramene" id="rna-AYBTSS11_LOCUS24735">
    <property type="protein sequence ID" value="CAJ1972684.1"/>
    <property type="gene ID" value="gene-AYBTSS11_LOCUS24735"/>
</dbReference>
<name>A0AA86VUZ3_9FABA</name>
<evidence type="ECO:0000259" key="3">
    <source>
        <dbReference type="PROSITE" id="PS50222"/>
    </source>
</evidence>
<dbReference type="AlphaFoldDB" id="A0AA86VUZ3"/>
<dbReference type="InterPro" id="IPR002048">
    <property type="entry name" value="EF_hand_dom"/>
</dbReference>
<evidence type="ECO:0000313" key="5">
    <source>
        <dbReference type="Proteomes" id="UP001189624"/>
    </source>
</evidence>
<feature type="domain" description="EF-hand" evidence="3">
    <location>
        <begin position="69"/>
        <end position="100"/>
    </location>
</feature>
<accession>A0AA86VUZ3</accession>
<dbReference type="CDD" id="cd00051">
    <property type="entry name" value="EFh"/>
    <property type="match status" value="1"/>
</dbReference>
<dbReference type="PROSITE" id="PS00018">
    <property type="entry name" value="EF_HAND_1"/>
    <property type="match status" value="1"/>
</dbReference>
<evidence type="ECO:0000256" key="1">
    <source>
        <dbReference type="ARBA" id="ARBA00022837"/>
    </source>
</evidence>
<feature type="domain" description="EF-hand" evidence="3">
    <location>
        <begin position="29"/>
        <end position="64"/>
    </location>
</feature>
<dbReference type="Proteomes" id="UP001189624">
    <property type="component" value="Chromosome 8"/>
</dbReference>
<dbReference type="InterPro" id="IPR011992">
    <property type="entry name" value="EF-hand-dom_pair"/>
</dbReference>
<dbReference type="EMBL" id="OY731405">
    <property type="protein sequence ID" value="CAJ1972684.1"/>
    <property type="molecule type" value="Genomic_DNA"/>
</dbReference>
<reference evidence="4" key="1">
    <citation type="submission" date="2023-10" db="EMBL/GenBank/DDBJ databases">
        <authorList>
            <person name="Domelevo Entfellner J.-B."/>
        </authorList>
    </citation>
    <scope>NUCLEOTIDE SEQUENCE</scope>
</reference>
<proteinExistence type="predicted"/>
<dbReference type="SMART" id="SM00054">
    <property type="entry name" value="EFh"/>
    <property type="match status" value="2"/>
</dbReference>
<keyword evidence="5" id="KW-1185">Reference proteome</keyword>
<feature type="region of interest" description="Disordered" evidence="2">
    <location>
        <begin position="1"/>
        <end position="25"/>
    </location>
</feature>
<dbReference type="GO" id="GO:0005509">
    <property type="term" value="F:calcium ion binding"/>
    <property type="evidence" value="ECO:0007669"/>
    <property type="project" value="InterPro"/>
</dbReference>
<dbReference type="PROSITE" id="PS50222">
    <property type="entry name" value="EF_HAND_2"/>
    <property type="match status" value="2"/>
</dbReference>
<evidence type="ECO:0000313" key="4">
    <source>
        <dbReference type="EMBL" id="CAJ1972684.1"/>
    </source>
</evidence>
<protein>
    <recommendedName>
        <fullName evidence="3">EF-hand domain-containing protein</fullName>
    </recommendedName>
</protein>
<dbReference type="Gene3D" id="1.10.238.10">
    <property type="entry name" value="EF-hand"/>
    <property type="match status" value="1"/>
</dbReference>
<dbReference type="SUPFAM" id="SSF47473">
    <property type="entry name" value="EF-hand"/>
    <property type="match status" value="1"/>
</dbReference>
<gene>
    <name evidence="4" type="ORF">AYBTSS11_LOCUS24735</name>
</gene>
<organism evidence="4 5">
    <name type="scientific">Sphenostylis stenocarpa</name>
    <dbReference type="NCBI Taxonomy" id="92480"/>
    <lineage>
        <taxon>Eukaryota</taxon>
        <taxon>Viridiplantae</taxon>
        <taxon>Streptophyta</taxon>
        <taxon>Embryophyta</taxon>
        <taxon>Tracheophyta</taxon>
        <taxon>Spermatophyta</taxon>
        <taxon>Magnoliopsida</taxon>
        <taxon>eudicotyledons</taxon>
        <taxon>Gunneridae</taxon>
        <taxon>Pentapetalae</taxon>
        <taxon>rosids</taxon>
        <taxon>fabids</taxon>
        <taxon>Fabales</taxon>
        <taxon>Fabaceae</taxon>
        <taxon>Papilionoideae</taxon>
        <taxon>50 kb inversion clade</taxon>
        <taxon>NPAAA clade</taxon>
        <taxon>indigoferoid/millettioid clade</taxon>
        <taxon>Phaseoleae</taxon>
        <taxon>Sphenostylis</taxon>
    </lineage>
</organism>
<dbReference type="InterPro" id="IPR018247">
    <property type="entry name" value="EF_Hand_1_Ca_BS"/>
</dbReference>
<keyword evidence="1" id="KW-0106">Calcium</keyword>
<dbReference type="Pfam" id="PF13499">
    <property type="entry name" value="EF-hand_7"/>
    <property type="match status" value="1"/>
</dbReference>
<evidence type="ECO:0000256" key="2">
    <source>
        <dbReference type="SAM" id="MobiDB-lite"/>
    </source>
</evidence>